<dbReference type="PRINTS" id="PR00723">
    <property type="entry name" value="SUBTILISIN"/>
</dbReference>
<dbReference type="PROSITE" id="PS51272">
    <property type="entry name" value="SLH"/>
    <property type="match status" value="3"/>
</dbReference>
<sequence>MILLRTVHLYQQNKQKKPGRSLKNKTIALILLFLLLFPGPVLAGPDEASSETELLNDRTADIIASNILLAPGLLTPSGLSGKGQIIGIADSGLDKGSISDLHPDLQSEAGKMPRVAMLKSYAGRSLPDDPIGHGTHMAATIAGSGNASAGKYRGIAPGASLYFQALLDQAGQLKLPEQIGELFRPAYEAGVRIHVNGWGGGSNTYSGRSAQIDQFVYRFPDFLPVFGAGNNGPGKASLTTEANSKNALTIGCSQLPRPAFGPEARYAEHIAASSSRGPAADGRIKPELLAPGSAVVSACSRLLESNYAPNPNYTLMGGSSMAAAVVGGALALLSEYLELDQQMSRPSSALMKALLINGARTPVGFPSNEEGFGILDLAGTVLALQEGSFQIIDNDNGIHNGESVRYQARLTEGGRGFKVTLAWVDPPAALASKQTLVNNLDLSVEDPQGRIFYGNDFRGQGQTDTANNVEQIHIKDAVPGEYKITVRGTRLDRSQKFALVYGQALEHDIIRKQQGQILKLSQGEQKDTSGLQLFKLSNGRMQEQTAEIPEGSDYYSIGQKIYIVSRSWLARGVQVLSEGLEHTEKLLLEMNKQLREGGFFIDPSFTGEGGVFLNQTPINDSTKIPPGSEVNALINPSQQTIWQLKAAFEEVDGFIETLNTEQRELKLLHDERNYRIAEHVVISYLDRFLDCDPVDAPYGTEQVARLENLAPGLKVTLTLSPSNQEIQYIKVERDLALGQVAEVDAKEGEIKLESGQSYRLFPGNTIIKDQQAGKLEEVKTGDHIAALLLNGTNNILHLLVSSEVYYGRVLFYSEREKMLYIQESKANSSSFRKVPLDTQTEIFHSGLQAGVLSLLPGTWVRVINCPDQDKAWRVDAVYSAREDSSYFSTYDPVRQTVNLQDGSILSISRYTQIIKGSYNISPQMLIPGEKVNIVTLAIAGSSNEFLARLEVEVAPGTASPQLEAKAYVLNGILILQGWSSSPLVYIYRSDVGCIPLEVGADGSFSQLFKMKEDEHEVTLLAIEHSGGAIKGLSLPLLSFAPEEAGKEFSDLAGHPWEHEIKKLLEAGIISGYEDGCFKPEKSISRAEFICLLARAQGWDIGESREQNYFSDNREIPWWALGAVYAAQEQEIIKGYPDGSFRPWRNVSRAEMAVIMAALQCSEKKNDKQEEQTLPELPFLEVPSWAREAFQHLYHTQQLNYLDYVRGNYIDAERPLSRAEAAAIIAKMWSEE</sequence>
<dbReference type="InterPro" id="IPR000209">
    <property type="entry name" value="Peptidase_S8/S53_dom"/>
</dbReference>
<gene>
    <name evidence="7" type="ordered locus">Swol_0130</name>
</gene>
<evidence type="ECO:0000259" key="6">
    <source>
        <dbReference type="PROSITE" id="PS51272"/>
    </source>
</evidence>
<dbReference type="GO" id="GO:0006508">
    <property type="term" value="P:proteolysis"/>
    <property type="evidence" value="ECO:0007669"/>
    <property type="project" value="UniProtKB-KW"/>
</dbReference>
<keyword evidence="2" id="KW-0677">Repeat</keyword>
<dbReference type="OrthoDB" id="900053at2"/>
<dbReference type="InterPro" id="IPR015500">
    <property type="entry name" value="Peptidase_S8_subtilisin-rel"/>
</dbReference>
<feature type="domain" description="SLH" evidence="6">
    <location>
        <begin position="1106"/>
        <end position="1169"/>
    </location>
</feature>
<dbReference type="eggNOG" id="COG1404">
    <property type="taxonomic scope" value="Bacteria"/>
</dbReference>
<keyword evidence="4 5" id="KW-0720">Serine protease</keyword>
<dbReference type="InterPro" id="IPR017313">
    <property type="entry name" value="Moth2364"/>
</dbReference>
<reference evidence="8" key="1">
    <citation type="journal article" date="2010" name="Environ. Microbiol.">
        <title>The genome of Syntrophomonas wolfei: new insights into syntrophic metabolism and biohydrogen production.</title>
        <authorList>
            <person name="Sieber J.R."/>
            <person name="Sims D.R."/>
            <person name="Han C."/>
            <person name="Kim E."/>
            <person name="Lykidis A."/>
            <person name="Lapidus A.L."/>
            <person name="McDonnald E."/>
            <person name="Rohlin L."/>
            <person name="Culley D.E."/>
            <person name="Gunsalus R."/>
            <person name="McInerney M.J."/>
        </authorList>
    </citation>
    <scope>NUCLEOTIDE SEQUENCE [LARGE SCALE GENOMIC DNA]</scope>
    <source>
        <strain evidence="8">DSM 2245B / Goettingen</strain>
    </source>
</reference>
<dbReference type="PANTHER" id="PTHR43399:SF5">
    <property type="entry name" value="PEPTIDASE S8 FAMILY WITH PROTEASE-ASSOCIATED DOMAIN"/>
    <property type="match status" value="1"/>
</dbReference>
<dbReference type="InterPro" id="IPR008979">
    <property type="entry name" value="Galactose-bd-like_sf"/>
</dbReference>
<dbReference type="InterPro" id="IPR036852">
    <property type="entry name" value="Peptidase_S8/S53_dom_sf"/>
</dbReference>
<dbReference type="GO" id="GO:0004252">
    <property type="term" value="F:serine-type endopeptidase activity"/>
    <property type="evidence" value="ECO:0007669"/>
    <property type="project" value="UniProtKB-UniRule"/>
</dbReference>
<dbReference type="RefSeq" id="WP_011639596.1">
    <property type="nucleotide sequence ID" value="NC_008346.1"/>
</dbReference>
<comment type="similarity">
    <text evidence="5">Belongs to the peptidase S8 family.</text>
</comment>
<feature type="active site" description="Charge relay system" evidence="5">
    <location>
        <position position="133"/>
    </location>
</feature>
<proteinExistence type="inferred from homology"/>
<feature type="domain" description="SLH" evidence="6">
    <location>
        <begin position="1172"/>
        <end position="1231"/>
    </location>
</feature>
<dbReference type="KEGG" id="swo:Swol_0130"/>
<dbReference type="PANTHER" id="PTHR43399">
    <property type="entry name" value="SUBTILISIN-RELATED"/>
    <property type="match status" value="1"/>
</dbReference>
<dbReference type="InterPro" id="IPR034058">
    <property type="entry name" value="TagA/B/C/D_pept_dom"/>
</dbReference>
<dbReference type="AlphaFoldDB" id="Q0B0L9"/>
<organism evidence="7 8">
    <name type="scientific">Syntrophomonas wolfei subsp. wolfei (strain DSM 2245B / Goettingen)</name>
    <dbReference type="NCBI Taxonomy" id="335541"/>
    <lineage>
        <taxon>Bacteria</taxon>
        <taxon>Bacillati</taxon>
        <taxon>Bacillota</taxon>
        <taxon>Clostridia</taxon>
        <taxon>Eubacteriales</taxon>
        <taxon>Syntrophomonadaceae</taxon>
        <taxon>Syntrophomonas</taxon>
    </lineage>
</organism>
<dbReference type="Pfam" id="PF00395">
    <property type="entry name" value="SLH"/>
    <property type="match status" value="2"/>
</dbReference>
<dbReference type="Proteomes" id="UP000001968">
    <property type="component" value="Chromosome"/>
</dbReference>
<protein>
    <submittedName>
        <fullName evidence="7">Peptidase S8 and S53, subtilisin, kexin, sedolisin</fullName>
    </submittedName>
</protein>
<dbReference type="Pfam" id="PF00082">
    <property type="entry name" value="Peptidase_S8"/>
    <property type="match status" value="1"/>
</dbReference>
<dbReference type="InterPro" id="IPR001119">
    <property type="entry name" value="SLH_dom"/>
</dbReference>
<dbReference type="EMBL" id="CP000448">
    <property type="protein sequence ID" value="ABI67485.1"/>
    <property type="molecule type" value="Genomic_DNA"/>
</dbReference>
<evidence type="ECO:0000256" key="2">
    <source>
        <dbReference type="ARBA" id="ARBA00022737"/>
    </source>
</evidence>
<accession>Q0B0L9</accession>
<keyword evidence="3 5" id="KW-0378">Hydrolase</keyword>
<dbReference type="PIRSF" id="PIRSF037899">
    <property type="entry name" value="Subtilisin_rel_Moth_2364"/>
    <property type="match status" value="1"/>
</dbReference>
<dbReference type="SUPFAM" id="SSF52743">
    <property type="entry name" value="Subtilisin-like"/>
    <property type="match status" value="1"/>
</dbReference>
<dbReference type="HOGENOM" id="CLU_269152_0_0_9"/>
<dbReference type="Gene3D" id="2.60.120.380">
    <property type="match status" value="1"/>
</dbReference>
<evidence type="ECO:0000256" key="1">
    <source>
        <dbReference type="ARBA" id="ARBA00022670"/>
    </source>
</evidence>
<dbReference type="PROSITE" id="PS51892">
    <property type="entry name" value="SUBTILASE"/>
    <property type="match status" value="1"/>
</dbReference>
<evidence type="ECO:0000256" key="4">
    <source>
        <dbReference type="ARBA" id="ARBA00022825"/>
    </source>
</evidence>
<dbReference type="InterPro" id="IPR051048">
    <property type="entry name" value="Peptidase_S8/S53_subtilisin"/>
</dbReference>
<keyword evidence="1 5" id="KW-0645">Protease</keyword>
<feature type="domain" description="SLH" evidence="6">
    <location>
        <begin position="1043"/>
        <end position="1105"/>
    </location>
</feature>
<feature type="active site" description="Charge relay system" evidence="5">
    <location>
        <position position="90"/>
    </location>
</feature>
<evidence type="ECO:0000313" key="8">
    <source>
        <dbReference type="Proteomes" id="UP000001968"/>
    </source>
</evidence>
<dbReference type="Gene3D" id="3.40.50.200">
    <property type="entry name" value="Peptidase S8/S53 domain"/>
    <property type="match status" value="1"/>
</dbReference>
<name>Q0B0L9_SYNWW</name>
<evidence type="ECO:0000256" key="5">
    <source>
        <dbReference type="PROSITE-ProRule" id="PRU01240"/>
    </source>
</evidence>
<dbReference type="CDD" id="cd04842">
    <property type="entry name" value="Peptidases_S8_Kp43_protease"/>
    <property type="match status" value="1"/>
</dbReference>
<keyword evidence="8" id="KW-1185">Reference proteome</keyword>
<dbReference type="SUPFAM" id="SSF49785">
    <property type="entry name" value="Galactose-binding domain-like"/>
    <property type="match status" value="1"/>
</dbReference>
<evidence type="ECO:0000313" key="7">
    <source>
        <dbReference type="EMBL" id="ABI67485.1"/>
    </source>
</evidence>
<dbReference type="STRING" id="335541.Swol_0130"/>
<evidence type="ECO:0000256" key="3">
    <source>
        <dbReference type="ARBA" id="ARBA00022801"/>
    </source>
</evidence>
<feature type="active site" description="Charge relay system" evidence="5">
    <location>
        <position position="320"/>
    </location>
</feature>